<organism evidence="7 8">
    <name type="scientific">Streptomyces glaucus</name>
    <dbReference type="NCBI Taxonomy" id="284029"/>
    <lineage>
        <taxon>Bacteria</taxon>
        <taxon>Bacillati</taxon>
        <taxon>Actinomycetota</taxon>
        <taxon>Actinomycetes</taxon>
        <taxon>Kitasatosporales</taxon>
        <taxon>Streptomycetaceae</taxon>
        <taxon>Streptomyces</taxon>
    </lineage>
</organism>
<dbReference type="PANTHER" id="PTHR11070">
    <property type="entry name" value="UVRD / RECB / PCRA DNA HELICASE FAMILY MEMBER"/>
    <property type="match status" value="1"/>
</dbReference>
<evidence type="ECO:0000256" key="3">
    <source>
        <dbReference type="ARBA" id="ARBA00022806"/>
    </source>
</evidence>
<evidence type="ECO:0000313" key="8">
    <source>
        <dbReference type="Proteomes" id="UP001500460"/>
    </source>
</evidence>
<keyword evidence="8" id="KW-1185">Reference proteome</keyword>
<keyword evidence="2 5" id="KW-0378">Hydrolase</keyword>
<dbReference type="PROSITE" id="PS51198">
    <property type="entry name" value="UVRD_HELICASE_ATP_BIND"/>
    <property type="match status" value="1"/>
</dbReference>
<keyword evidence="3 5" id="KW-0347">Helicase</keyword>
<evidence type="ECO:0000256" key="5">
    <source>
        <dbReference type="PROSITE-ProRule" id="PRU00560"/>
    </source>
</evidence>
<evidence type="ECO:0000313" key="7">
    <source>
        <dbReference type="EMBL" id="GAA2446808.1"/>
    </source>
</evidence>
<proteinExistence type="predicted"/>
<name>A0ABN3K1I8_9ACTN</name>
<evidence type="ECO:0000256" key="4">
    <source>
        <dbReference type="ARBA" id="ARBA00022840"/>
    </source>
</evidence>
<dbReference type="InterPro" id="IPR000212">
    <property type="entry name" value="DNA_helicase_UvrD/REP"/>
</dbReference>
<feature type="domain" description="UvrD-like helicase ATP-binding" evidence="6">
    <location>
        <begin position="11"/>
        <end position="282"/>
    </location>
</feature>
<reference evidence="7 8" key="1">
    <citation type="journal article" date="2019" name="Int. J. Syst. Evol. Microbiol.">
        <title>The Global Catalogue of Microorganisms (GCM) 10K type strain sequencing project: providing services to taxonomists for standard genome sequencing and annotation.</title>
        <authorList>
            <consortium name="The Broad Institute Genomics Platform"/>
            <consortium name="The Broad Institute Genome Sequencing Center for Infectious Disease"/>
            <person name="Wu L."/>
            <person name="Ma J."/>
        </authorList>
    </citation>
    <scope>NUCLEOTIDE SEQUENCE [LARGE SCALE GENOMIC DNA]</scope>
    <source>
        <strain evidence="7 8">JCM 6922</strain>
    </source>
</reference>
<comment type="caution">
    <text evidence="7">The sequence shown here is derived from an EMBL/GenBank/DDBJ whole genome shotgun (WGS) entry which is preliminary data.</text>
</comment>
<feature type="binding site" evidence="5">
    <location>
        <begin position="32"/>
        <end position="39"/>
    </location>
    <ligand>
        <name>ATP</name>
        <dbReference type="ChEBI" id="CHEBI:30616"/>
    </ligand>
</feature>
<keyword evidence="1 5" id="KW-0547">Nucleotide-binding</keyword>
<evidence type="ECO:0000256" key="1">
    <source>
        <dbReference type="ARBA" id="ARBA00022741"/>
    </source>
</evidence>
<dbReference type="Pfam" id="PF00580">
    <property type="entry name" value="UvrD-helicase"/>
    <property type="match status" value="1"/>
</dbReference>
<dbReference type="EMBL" id="BAAATK010000029">
    <property type="protein sequence ID" value="GAA2446808.1"/>
    <property type="molecule type" value="Genomic_DNA"/>
</dbReference>
<evidence type="ECO:0000256" key="2">
    <source>
        <dbReference type="ARBA" id="ARBA00022801"/>
    </source>
</evidence>
<dbReference type="InterPro" id="IPR014016">
    <property type="entry name" value="UvrD-like_ATP-bd"/>
</dbReference>
<dbReference type="Proteomes" id="UP001500460">
    <property type="component" value="Unassembled WGS sequence"/>
</dbReference>
<protein>
    <submittedName>
        <fullName evidence="7">UvrD-helicase domain-containing protein</fullName>
    </submittedName>
</protein>
<accession>A0ABN3K1I8</accession>
<dbReference type="Gene3D" id="3.40.50.300">
    <property type="entry name" value="P-loop containing nucleotide triphosphate hydrolases"/>
    <property type="match status" value="2"/>
</dbReference>
<dbReference type="SUPFAM" id="SSF52540">
    <property type="entry name" value="P-loop containing nucleoside triphosphate hydrolases"/>
    <property type="match status" value="1"/>
</dbReference>
<dbReference type="RefSeq" id="WP_344605931.1">
    <property type="nucleotide sequence ID" value="NZ_BAAATK010000029.1"/>
</dbReference>
<dbReference type="PANTHER" id="PTHR11070:SF3">
    <property type="entry name" value="DNA 3'-5' HELICASE"/>
    <property type="match status" value="1"/>
</dbReference>
<evidence type="ECO:0000259" key="6">
    <source>
        <dbReference type="PROSITE" id="PS51198"/>
    </source>
</evidence>
<keyword evidence="4 5" id="KW-0067">ATP-binding</keyword>
<dbReference type="InterPro" id="IPR027417">
    <property type="entry name" value="P-loop_NTPase"/>
</dbReference>
<gene>
    <name evidence="7" type="ORF">GCM10010421_43080</name>
</gene>
<sequence>MTSRVSAPDTPADIKLRSLLDGDPLQSFVMVAGAGSGKTTSLVKALDYVVMRHGSRLSARTQQIACITYTEVAAKEIHADVGNSPLVSVSTIHSFLWTLIKPFQKDIATWVHRHIEGAIQKIKEKQEEYTSRTREATVAKDASDLEKLRAQLRLSSEVERYSYGVGSDYAKGLLGHEDIITMVPDLILSSKLLRRIIASKYPYIFVDESQDTFPKVVEALKSVDSQAQGAICLGFFGDPMQNIFQRGVGSISEEPGWQRIDKPENFRSSQKVLGVINQVRSEGDGMVQRSGRPPEKQVAGELFFFVLPADEQRSQRLEHVRAWLTQHSSAGSWAADSANRGEGAKILMIVHRMVAKRMGFEHLYAAFHDSGSKSLKEAFDEGSAWPIRPFDDVILPICEAESVNSPTVIATLRRSGGLFNEETPDLDVRKRLTLARDAVAHVRRAVAEGGPGSVGKVLKLAMTANLIAPDPRLSAYIKPDGQHAEVVLTSETKNALDAFTACDIKELSAYFKYIRQQSPYSTQHGTKGAEFPKVVAVLDDEEGNYNLYSYEKLFGIKELSDNDKRNLSAGRDSVLERTRRLLYVCVSRAVESLAVVVFASDVAGAKLAIENSHITGGEKILTEADLASL</sequence>